<keyword evidence="2" id="KW-0808">Transferase</keyword>
<dbReference type="GO" id="GO:0016779">
    <property type="term" value="F:nucleotidyltransferase activity"/>
    <property type="evidence" value="ECO:0007669"/>
    <property type="project" value="UniProtKB-KW"/>
</dbReference>
<protein>
    <submittedName>
        <fullName evidence="2">ThiF family adenylyltransferase</fullName>
    </submittedName>
</protein>
<accession>A0ABY1WQ28</accession>
<dbReference type="InterPro" id="IPR035985">
    <property type="entry name" value="Ubiquitin-activating_enz"/>
</dbReference>
<gene>
    <name evidence="2" type="ORF">EXY25_06110</name>
</gene>
<name>A0ABY1WQ28_9GAMM</name>
<sequence>MSEFNYAEAFSRNIGWLTEDEQQQLRRSRIAIAGMGGVGGAHLLTLVRLGCQHFHIADLDQFEQANFNRQAGARLDTLQQQKAATLADMARQINPEVEIRLFEQGVNKDNLEPFLADIDLYMDGLDFFVLPVRRLVFARCRELGIPAVTAAPLGMGAALLSFLPDSMPFDDYFGLNDQSMLEQYLRFYVGLAPKAAHRNYLVLPEKIDLANKKGPSTIMGCEMCAGVAATQALKLLLKRGAVKPAPWSFQYDAYCNRLASSWRPGGYKHPLQRLLLWLARRHLRKQGADI</sequence>
<dbReference type="Proteomes" id="UP000292544">
    <property type="component" value="Unassembled WGS sequence"/>
</dbReference>
<dbReference type="SUPFAM" id="SSF69572">
    <property type="entry name" value="Activating enzymes of the ubiquitin-like proteins"/>
    <property type="match status" value="1"/>
</dbReference>
<reference evidence="3" key="1">
    <citation type="submission" date="2019-02" db="EMBL/GenBank/DDBJ databases">
        <title>Draft genome sequence of Muricauda sp. 176CP4-71.</title>
        <authorList>
            <person name="Park J.-S."/>
        </authorList>
    </citation>
    <scope>NUCLEOTIDE SEQUENCE [LARGE SCALE GENOMIC DNA]</scope>
    <source>
        <strain evidence="3">176GS2-150</strain>
    </source>
</reference>
<dbReference type="CDD" id="cd01483">
    <property type="entry name" value="E1_enzyme_family"/>
    <property type="match status" value="1"/>
</dbReference>
<keyword evidence="3" id="KW-1185">Reference proteome</keyword>
<dbReference type="EMBL" id="SHLY01000002">
    <property type="protein sequence ID" value="TAA46826.1"/>
    <property type="molecule type" value="Genomic_DNA"/>
</dbReference>
<dbReference type="Pfam" id="PF00899">
    <property type="entry name" value="ThiF"/>
    <property type="match status" value="1"/>
</dbReference>
<dbReference type="RefSeq" id="WP_130566123.1">
    <property type="nucleotide sequence ID" value="NZ_SHLY01000002.1"/>
</dbReference>
<dbReference type="PANTHER" id="PTHR43267">
    <property type="entry name" value="TRNA THREONYLCARBAMOYLADENOSINE DEHYDRATASE"/>
    <property type="match status" value="1"/>
</dbReference>
<evidence type="ECO:0000313" key="2">
    <source>
        <dbReference type="EMBL" id="TAA46826.1"/>
    </source>
</evidence>
<feature type="domain" description="THIF-type NAD/FAD binding fold" evidence="1">
    <location>
        <begin position="11"/>
        <end position="257"/>
    </location>
</feature>
<dbReference type="InterPro" id="IPR045886">
    <property type="entry name" value="ThiF/MoeB/HesA"/>
</dbReference>
<keyword evidence="2" id="KW-0548">Nucleotidyltransferase</keyword>
<dbReference type="InterPro" id="IPR000594">
    <property type="entry name" value="ThiF_NAD_FAD-bd"/>
</dbReference>
<dbReference type="NCBIfam" id="NF006077">
    <property type="entry name" value="PRK08223.1"/>
    <property type="match status" value="1"/>
</dbReference>
<organism evidence="2 3">
    <name type="scientific">Corallincola spongiicola</name>
    <dbReference type="NCBI Taxonomy" id="2520508"/>
    <lineage>
        <taxon>Bacteria</taxon>
        <taxon>Pseudomonadati</taxon>
        <taxon>Pseudomonadota</taxon>
        <taxon>Gammaproteobacteria</taxon>
        <taxon>Alteromonadales</taxon>
        <taxon>Psychromonadaceae</taxon>
        <taxon>Corallincola</taxon>
    </lineage>
</organism>
<evidence type="ECO:0000313" key="3">
    <source>
        <dbReference type="Proteomes" id="UP000292544"/>
    </source>
</evidence>
<evidence type="ECO:0000259" key="1">
    <source>
        <dbReference type="Pfam" id="PF00899"/>
    </source>
</evidence>
<proteinExistence type="predicted"/>
<dbReference type="Gene3D" id="3.40.50.720">
    <property type="entry name" value="NAD(P)-binding Rossmann-like Domain"/>
    <property type="match status" value="1"/>
</dbReference>
<dbReference type="PANTHER" id="PTHR43267:SF1">
    <property type="entry name" value="TRNA THREONYLCARBAMOYLADENOSINE DEHYDRATASE"/>
    <property type="match status" value="1"/>
</dbReference>
<comment type="caution">
    <text evidence="2">The sequence shown here is derived from an EMBL/GenBank/DDBJ whole genome shotgun (WGS) entry which is preliminary data.</text>
</comment>